<dbReference type="PANTHER" id="PTHR30024:SF47">
    <property type="entry name" value="TAURINE-BINDING PERIPLASMIC PROTEIN"/>
    <property type="match status" value="1"/>
</dbReference>
<dbReference type="KEGG" id="xau:Xaut_5064"/>
<name>A7IQG6_XANP2</name>
<accession>A7IQG6</accession>
<reference evidence="6 7" key="1">
    <citation type="submission" date="2007-07" db="EMBL/GenBank/DDBJ databases">
        <title>Complete sequence of plasmid pXAUT01 of Xanthobacter autotrophicus Py2.</title>
        <authorList>
            <consortium name="US DOE Joint Genome Institute"/>
            <person name="Copeland A."/>
            <person name="Lucas S."/>
            <person name="Lapidus A."/>
            <person name="Barry K."/>
            <person name="Glavina del Rio T."/>
            <person name="Hammon N."/>
            <person name="Israni S."/>
            <person name="Dalin E."/>
            <person name="Tice H."/>
            <person name="Pitluck S."/>
            <person name="Sims D."/>
            <person name="Brettin T."/>
            <person name="Bruce D."/>
            <person name="Detter J.C."/>
            <person name="Han C."/>
            <person name="Tapia R."/>
            <person name="Brainard J."/>
            <person name="Schmutz J."/>
            <person name="Larimer F."/>
            <person name="Land M."/>
            <person name="Hauser L."/>
            <person name="Kyrpides N."/>
            <person name="Kim E."/>
            <person name="Ensigns S.A."/>
            <person name="Richardson P."/>
        </authorList>
    </citation>
    <scope>NUCLEOTIDE SEQUENCE [LARGE SCALE GENOMIC DNA]</scope>
    <source>
        <strain evidence="7">ATCC BAA-1158 / Py2</strain>
        <plasmid evidence="7">Plasmid pXAUT01</plasmid>
    </source>
</reference>
<dbReference type="Pfam" id="PF09084">
    <property type="entry name" value="NMT1"/>
    <property type="match status" value="1"/>
</dbReference>
<comment type="subcellular location">
    <subcellularLocation>
        <location evidence="1">Periplasm</location>
    </subcellularLocation>
</comment>
<organism evidence="6 7">
    <name type="scientific">Xanthobacter autotrophicus (strain ATCC BAA-1158 / Py2)</name>
    <dbReference type="NCBI Taxonomy" id="78245"/>
    <lineage>
        <taxon>Bacteria</taxon>
        <taxon>Pseudomonadati</taxon>
        <taxon>Pseudomonadota</taxon>
        <taxon>Alphaproteobacteria</taxon>
        <taxon>Hyphomicrobiales</taxon>
        <taxon>Xanthobacteraceae</taxon>
        <taxon>Xanthobacter</taxon>
    </lineage>
</organism>
<dbReference type="InterPro" id="IPR015168">
    <property type="entry name" value="SsuA/THI5"/>
</dbReference>
<dbReference type="Proteomes" id="UP000002417">
    <property type="component" value="Plasmid pXAUT01"/>
</dbReference>
<dbReference type="PANTHER" id="PTHR30024">
    <property type="entry name" value="ALIPHATIC SULFONATES-BINDING PROTEIN-RELATED"/>
    <property type="match status" value="1"/>
</dbReference>
<geneLocation type="plasmid" evidence="6 7">
    <name>pXAUT01</name>
</geneLocation>
<evidence type="ECO:0000259" key="5">
    <source>
        <dbReference type="Pfam" id="PF09084"/>
    </source>
</evidence>
<dbReference type="OrthoDB" id="9806288at2"/>
<dbReference type="GO" id="GO:0042597">
    <property type="term" value="C:periplasmic space"/>
    <property type="evidence" value="ECO:0007669"/>
    <property type="project" value="UniProtKB-SubCell"/>
</dbReference>
<evidence type="ECO:0000256" key="1">
    <source>
        <dbReference type="ARBA" id="ARBA00004418"/>
    </source>
</evidence>
<evidence type="ECO:0000313" key="7">
    <source>
        <dbReference type="Proteomes" id="UP000002417"/>
    </source>
</evidence>
<keyword evidence="7" id="KW-1185">Reference proteome</keyword>
<feature type="signal peptide" evidence="4">
    <location>
        <begin position="1"/>
        <end position="26"/>
    </location>
</feature>
<evidence type="ECO:0000256" key="4">
    <source>
        <dbReference type="SAM" id="SignalP"/>
    </source>
</evidence>
<evidence type="ECO:0000256" key="3">
    <source>
        <dbReference type="ARBA" id="ARBA00022729"/>
    </source>
</evidence>
<keyword evidence="3 4" id="KW-0732">Signal</keyword>
<keyword evidence="6" id="KW-0614">Plasmid</keyword>
<feature type="domain" description="SsuA/THI5-like" evidence="5">
    <location>
        <begin position="62"/>
        <end position="252"/>
    </location>
</feature>
<proteinExistence type="inferred from homology"/>
<comment type="similarity">
    <text evidence="2">Belongs to the bacterial solute-binding protein SsuA/TauA family.</text>
</comment>
<dbReference type="SUPFAM" id="SSF53850">
    <property type="entry name" value="Periplasmic binding protein-like II"/>
    <property type="match status" value="1"/>
</dbReference>
<sequence>MRIISRRRLVFLASAFLGLVSTTYHAVYAEGKQPTPREPLKLNVGFNIGSLNREVFLETGLRKGFFKKCGLDLETKGYAVGGLIIQDLVGGHLDVGLAGISPSLAGVAQGGDIVIVSSQAKNDAPLVVLDSIKSLKDLDGKNVGTPGVSSIQETLLNYLEKKNGFKTKHIYGPPTKLINDLEKGEIVGIVAWEPVAAQAVSKLKAKYLLDTVVDGAEASMVTVSGKLLRDNPAAVRNLLIATNETREYIKTHLDEVMQVAAEKTGIPADVIKDGVKRSQLYISPLAINMDSVRLIVEADIAGGKLHNIDQAGMEQFIQKAIHESHLKTALTATCSP</sequence>
<dbReference type="PhylomeDB" id="A7IQG6"/>
<dbReference type="HOGENOM" id="CLU_826254_0_0_5"/>
<evidence type="ECO:0000256" key="2">
    <source>
        <dbReference type="ARBA" id="ARBA00010742"/>
    </source>
</evidence>
<dbReference type="Gene3D" id="3.40.190.10">
    <property type="entry name" value="Periplasmic binding protein-like II"/>
    <property type="match status" value="2"/>
</dbReference>
<dbReference type="eggNOG" id="COG0715">
    <property type="taxonomic scope" value="Bacteria"/>
</dbReference>
<evidence type="ECO:0000313" key="6">
    <source>
        <dbReference type="EMBL" id="ABS70262.1"/>
    </source>
</evidence>
<dbReference type="AlphaFoldDB" id="A7IQG6"/>
<gene>
    <name evidence="6" type="ordered locus">Xaut_5064</name>
</gene>
<dbReference type="EMBL" id="CP000782">
    <property type="protein sequence ID" value="ABS70262.1"/>
    <property type="molecule type" value="Genomic_DNA"/>
</dbReference>
<feature type="chain" id="PRO_5002708799" evidence="4">
    <location>
        <begin position="27"/>
        <end position="336"/>
    </location>
</feature>
<protein>
    <submittedName>
        <fullName evidence="6">ABC-type nitrate/sulfonate/bicarbonate transport systems periplasmic components-like protein</fullName>
    </submittedName>
</protein>